<organism evidence="1 2">
    <name type="scientific">Desertifilum tharense IPPAS B-1220</name>
    <dbReference type="NCBI Taxonomy" id="1781255"/>
    <lineage>
        <taxon>Bacteria</taxon>
        <taxon>Bacillati</taxon>
        <taxon>Cyanobacteriota</taxon>
        <taxon>Cyanophyceae</taxon>
        <taxon>Desertifilales</taxon>
        <taxon>Desertifilaceae</taxon>
        <taxon>Desertifilum</taxon>
    </lineage>
</organism>
<protein>
    <submittedName>
        <fullName evidence="1">Adenylate/guanylate cyclase domain-containing protein</fullName>
        <ecNumber evidence="1">2.7.7.-</ecNumber>
        <ecNumber evidence="1">4.6.1.-</ecNumber>
    </submittedName>
</protein>
<keyword evidence="1" id="KW-0548">Nucleotidyltransferase</keyword>
<dbReference type="Proteomes" id="UP000095472">
    <property type="component" value="Chromosome"/>
</dbReference>
<evidence type="ECO:0000313" key="1">
    <source>
        <dbReference type="EMBL" id="XPM62472.1"/>
    </source>
</evidence>
<keyword evidence="1" id="KW-0808">Transferase</keyword>
<evidence type="ECO:0000313" key="2">
    <source>
        <dbReference type="Proteomes" id="UP000095472"/>
    </source>
</evidence>
<proteinExistence type="predicted"/>
<dbReference type="EC" id="4.6.1.-" evidence="1"/>
<name>A0ACD5GNL1_9CYAN</name>
<gene>
    <name evidence="1" type="ORF">BH720_022520</name>
</gene>
<keyword evidence="2" id="KW-1185">Reference proteome</keyword>
<dbReference type="EC" id="2.7.7.-" evidence="1"/>
<sequence length="98" mass="10853">MTTEVMQHHGIVNKFTGDGIMAVFGVPFARTTEAEIARDAQRAVACALTIGEALQQLNETWQKCHLPLVNLRVGIFTELDCGGKFGRKRSFGVWCNWG</sequence>
<reference evidence="1 2" key="1">
    <citation type="journal article" date="2016" name="Genome Announc.">
        <title>Draft Genome Sequence of the Thermotolerant Cyanobacterium Desertifilum sp. IPPAS B-1220.</title>
        <authorList>
            <person name="Mironov K.S."/>
            <person name="Sinetova M.A."/>
            <person name="Bolatkhan K."/>
            <person name="Zayadan B.K."/>
            <person name="Ustinova V.V."/>
            <person name="Kupriyanova E.V."/>
            <person name="Skrypnik A.N."/>
            <person name="Gogoleva N.E."/>
            <person name="Gogolev Y.V."/>
            <person name="Los D.A."/>
        </authorList>
    </citation>
    <scope>NUCLEOTIDE SEQUENCE [LARGE SCALE GENOMIC DNA]</scope>
    <source>
        <strain evidence="1 2">IPPAS B-1220</strain>
    </source>
</reference>
<keyword evidence="1" id="KW-0456">Lyase</keyword>
<dbReference type="EMBL" id="CP182909">
    <property type="protein sequence ID" value="XPM62472.1"/>
    <property type="molecule type" value="Genomic_DNA"/>
</dbReference>
<accession>A0ACD5GNL1</accession>